<evidence type="ECO:0000313" key="3">
    <source>
        <dbReference type="Proteomes" id="UP001236239"/>
    </source>
</evidence>
<keyword evidence="1" id="KW-1277">Toxin-antitoxin system</keyword>
<dbReference type="InterPro" id="IPR052747">
    <property type="entry name" value="TA_system_RelE_toxin"/>
</dbReference>
<dbReference type="InterPro" id="IPR035093">
    <property type="entry name" value="RelE/ParE_toxin_dom_sf"/>
</dbReference>
<dbReference type="Pfam" id="PF05016">
    <property type="entry name" value="ParE_toxin"/>
    <property type="match status" value="1"/>
</dbReference>
<dbReference type="PANTHER" id="PTHR38813:SF1">
    <property type="entry name" value="TOXIN RELE1-RELATED"/>
    <property type="match status" value="1"/>
</dbReference>
<dbReference type="SUPFAM" id="SSF143011">
    <property type="entry name" value="RelE-like"/>
    <property type="match status" value="1"/>
</dbReference>
<reference evidence="2" key="1">
    <citation type="journal article" date="2023" name="Front. Microbiol.">
        <title>Phylogeography and host specificity of Pasteurellaceae pathogenic to sea-farmed fish in the north-east Atlantic.</title>
        <authorList>
            <person name="Gulla S."/>
            <person name="Colquhoun D.J."/>
            <person name="Olsen A.B."/>
            <person name="Spilsberg B."/>
            <person name="Lagesen K."/>
            <person name="Aakesson C.P."/>
            <person name="Strom S."/>
            <person name="Manji F."/>
            <person name="Birkbeck T.H."/>
            <person name="Nilsen H.K."/>
        </authorList>
    </citation>
    <scope>NUCLEOTIDE SEQUENCE</scope>
    <source>
        <strain evidence="2">TW16_20</strain>
    </source>
</reference>
<protein>
    <submittedName>
        <fullName evidence="2">Type II toxin-antitoxin system RelE/ParE family toxin</fullName>
    </submittedName>
</protein>
<dbReference type="EMBL" id="JASAYQ010000010">
    <property type="protein sequence ID" value="MDP8173055.1"/>
    <property type="molecule type" value="Genomic_DNA"/>
</dbReference>
<dbReference type="Gene3D" id="3.30.2310.20">
    <property type="entry name" value="RelE-like"/>
    <property type="match status" value="1"/>
</dbReference>
<comment type="caution">
    <text evidence="2">The sequence shown here is derived from an EMBL/GenBank/DDBJ whole genome shotgun (WGS) entry which is preliminary data.</text>
</comment>
<evidence type="ECO:0000313" key="2">
    <source>
        <dbReference type="EMBL" id="MDP8173055.1"/>
    </source>
</evidence>
<dbReference type="RefSeq" id="WP_306374411.1">
    <property type="nucleotide sequence ID" value="NZ_JASAYK010000005.1"/>
</dbReference>
<sequence length="87" mass="10264">MNKLLWTVKATKQLLKIDSRYIKPIKDSVATLVNFPNVNLDIKKLKGSQSQYRIRVGKYRVIFEVINDEPKIISIQTIKRRNEQTYN</sequence>
<evidence type="ECO:0000256" key="1">
    <source>
        <dbReference type="ARBA" id="ARBA00022649"/>
    </source>
</evidence>
<name>A0AAJ6P0X9_9PAST</name>
<organism evidence="2 3">
    <name type="scientific">Phocoenobacter skyensis</name>
    <dbReference type="NCBI Taxonomy" id="97481"/>
    <lineage>
        <taxon>Bacteria</taxon>
        <taxon>Pseudomonadati</taxon>
        <taxon>Pseudomonadota</taxon>
        <taxon>Gammaproteobacteria</taxon>
        <taxon>Pasteurellales</taxon>
        <taxon>Pasteurellaceae</taxon>
        <taxon>Phocoenobacter</taxon>
    </lineage>
</organism>
<dbReference type="AlphaFoldDB" id="A0AAJ6P0X9"/>
<dbReference type="PANTHER" id="PTHR38813">
    <property type="match status" value="1"/>
</dbReference>
<dbReference type="InterPro" id="IPR007712">
    <property type="entry name" value="RelE/ParE_toxin"/>
</dbReference>
<proteinExistence type="predicted"/>
<accession>A0AAJ6P0X9</accession>
<gene>
    <name evidence="2" type="ORF">QJU93_06760</name>
</gene>
<dbReference type="Proteomes" id="UP001236239">
    <property type="component" value="Unassembled WGS sequence"/>
</dbReference>